<keyword evidence="2" id="KW-1185">Reference proteome</keyword>
<comment type="caution">
    <text evidence="1">The sequence shown here is derived from an EMBL/GenBank/DDBJ whole genome shotgun (WGS) entry which is preliminary data.</text>
</comment>
<name>A0AAV7P136_PLEWA</name>
<dbReference type="Proteomes" id="UP001066276">
    <property type="component" value="Chromosome 8"/>
</dbReference>
<sequence>MPAMALVASVPKRHGWTSAGHRCQDGGGYAPEQRRILSITYKQGRGLQNVRQMGPSLWPLAGTGVRLRTICRQKDVERPASGGRGRDRLAASSRLEGAWLPDHVGIIHRIADGTGSISAAAG</sequence>
<organism evidence="1 2">
    <name type="scientific">Pleurodeles waltl</name>
    <name type="common">Iberian ribbed newt</name>
    <dbReference type="NCBI Taxonomy" id="8319"/>
    <lineage>
        <taxon>Eukaryota</taxon>
        <taxon>Metazoa</taxon>
        <taxon>Chordata</taxon>
        <taxon>Craniata</taxon>
        <taxon>Vertebrata</taxon>
        <taxon>Euteleostomi</taxon>
        <taxon>Amphibia</taxon>
        <taxon>Batrachia</taxon>
        <taxon>Caudata</taxon>
        <taxon>Salamandroidea</taxon>
        <taxon>Salamandridae</taxon>
        <taxon>Pleurodelinae</taxon>
        <taxon>Pleurodeles</taxon>
    </lineage>
</organism>
<reference evidence="1" key="1">
    <citation type="journal article" date="2022" name="bioRxiv">
        <title>Sequencing and chromosome-scale assembly of the giantPleurodeles waltlgenome.</title>
        <authorList>
            <person name="Brown T."/>
            <person name="Elewa A."/>
            <person name="Iarovenko S."/>
            <person name="Subramanian E."/>
            <person name="Araus A.J."/>
            <person name="Petzold A."/>
            <person name="Susuki M."/>
            <person name="Suzuki K.-i.T."/>
            <person name="Hayashi T."/>
            <person name="Toyoda A."/>
            <person name="Oliveira C."/>
            <person name="Osipova E."/>
            <person name="Leigh N.D."/>
            <person name="Simon A."/>
            <person name="Yun M.H."/>
        </authorList>
    </citation>
    <scope>NUCLEOTIDE SEQUENCE</scope>
    <source>
        <strain evidence="1">20211129_DDA</strain>
        <tissue evidence="1">Liver</tissue>
    </source>
</reference>
<gene>
    <name evidence="1" type="ORF">NDU88_008505</name>
</gene>
<protein>
    <submittedName>
        <fullName evidence="1">Uncharacterized protein</fullName>
    </submittedName>
</protein>
<dbReference type="AlphaFoldDB" id="A0AAV7P136"/>
<accession>A0AAV7P136</accession>
<evidence type="ECO:0000313" key="1">
    <source>
        <dbReference type="EMBL" id="KAJ1120333.1"/>
    </source>
</evidence>
<proteinExistence type="predicted"/>
<evidence type="ECO:0000313" key="2">
    <source>
        <dbReference type="Proteomes" id="UP001066276"/>
    </source>
</evidence>
<dbReference type="EMBL" id="JANPWB010000012">
    <property type="protein sequence ID" value="KAJ1120333.1"/>
    <property type="molecule type" value="Genomic_DNA"/>
</dbReference>